<feature type="domain" description="Ubiquitin-like" evidence="3">
    <location>
        <begin position="21"/>
        <end position="90"/>
    </location>
</feature>
<dbReference type="PROSITE" id="PS00299">
    <property type="entry name" value="UBIQUITIN_1"/>
    <property type="match status" value="1"/>
</dbReference>
<dbReference type="CDD" id="cd16106">
    <property type="entry name" value="Ubl_Dsk2p_like"/>
    <property type="match status" value="1"/>
</dbReference>
<dbReference type="AlphaFoldDB" id="A0A2T6ZJC1"/>
<evidence type="ECO:0000313" key="5">
    <source>
        <dbReference type="Proteomes" id="UP000244722"/>
    </source>
</evidence>
<dbReference type="SMART" id="SM00165">
    <property type="entry name" value="UBA"/>
    <property type="match status" value="1"/>
</dbReference>
<evidence type="ECO:0000256" key="1">
    <source>
        <dbReference type="SAM" id="MobiDB-lite"/>
    </source>
</evidence>
<feature type="region of interest" description="Disordered" evidence="1">
    <location>
        <begin position="94"/>
        <end position="125"/>
    </location>
</feature>
<name>A0A2T6ZJC1_TUBBO</name>
<dbReference type="OrthoDB" id="267397at2759"/>
<dbReference type="CDD" id="cd14324">
    <property type="entry name" value="UBA_Dsk2p_like"/>
    <property type="match status" value="1"/>
</dbReference>
<feature type="compositionally biased region" description="Gly residues" evidence="1">
    <location>
        <begin position="233"/>
        <end position="244"/>
    </location>
</feature>
<dbReference type="Gene3D" id="3.10.20.90">
    <property type="entry name" value="Phosphatidylinositol 3-kinase Catalytic Subunit, Chain A, domain 1"/>
    <property type="match status" value="1"/>
</dbReference>
<feature type="compositionally biased region" description="Low complexity" evidence="1">
    <location>
        <begin position="348"/>
        <end position="360"/>
    </location>
</feature>
<dbReference type="InterPro" id="IPR019954">
    <property type="entry name" value="Ubiquitin_CS"/>
</dbReference>
<dbReference type="Gene3D" id="1.10.8.10">
    <property type="entry name" value="DNA helicase RuvA subunit, C-terminal domain"/>
    <property type="match status" value="1"/>
</dbReference>
<gene>
    <name evidence="4" type="ORF">B9Z19DRAFT_1116373</name>
</gene>
<dbReference type="SUPFAM" id="SSF46934">
    <property type="entry name" value="UBA-like"/>
    <property type="match status" value="1"/>
</dbReference>
<accession>A0A2T6ZJC1</accession>
<dbReference type="Pfam" id="PF00627">
    <property type="entry name" value="UBA"/>
    <property type="match status" value="1"/>
</dbReference>
<evidence type="ECO:0000313" key="4">
    <source>
        <dbReference type="EMBL" id="PUU75573.1"/>
    </source>
</evidence>
<feature type="region of interest" description="Disordered" evidence="1">
    <location>
        <begin position="229"/>
        <end position="370"/>
    </location>
</feature>
<feature type="compositionally biased region" description="Low complexity" evidence="1">
    <location>
        <begin position="97"/>
        <end position="112"/>
    </location>
</feature>
<dbReference type="PRINTS" id="PR00348">
    <property type="entry name" value="UBIQUITIN"/>
</dbReference>
<feature type="compositionally biased region" description="Low complexity" evidence="1">
    <location>
        <begin position="287"/>
        <end position="303"/>
    </location>
</feature>
<dbReference type="InterPro" id="IPR029071">
    <property type="entry name" value="Ubiquitin-like_domsf"/>
</dbReference>
<dbReference type="InterPro" id="IPR006636">
    <property type="entry name" value="STI1_HS-bd"/>
</dbReference>
<comment type="caution">
    <text evidence="4">The sequence shown here is derived from an EMBL/GenBank/DDBJ whole genome shotgun (WGS) entry which is preliminary data.</text>
</comment>
<dbReference type="PROSITE" id="PS50053">
    <property type="entry name" value="UBIQUITIN_2"/>
    <property type="match status" value="1"/>
</dbReference>
<dbReference type="Pfam" id="PF00240">
    <property type="entry name" value="ubiquitin"/>
    <property type="match status" value="1"/>
</dbReference>
<dbReference type="SMART" id="SM00213">
    <property type="entry name" value="UBQ"/>
    <property type="match status" value="1"/>
</dbReference>
<feature type="compositionally biased region" description="Polar residues" evidence="1">
    <location>
        <begin position="254"/>
        <end position="274"/>
    </location>
</feature>
<dbReference type="InterPro" id="IPR000626">
    <property type="entry name" value="Ubiquitin-like_dom"/>
</dbReference>
<sequence length="452" mass="45496">MSSTEQSAQEPSSSSESSTPITFSVKSSNDTKYTVSLAPTTSVADLKTKLAELSDIAADRQRLIYSGRVMKDEETLATYKLQSGHTIHMVKGAASNTARGGASSSGPTTGGADARPTVPTNIAAGTGNNPLAGLTGARYAGHVQLPNADMFGPDGGMGPPPDAEQLAQAMSNPQFQSTMNDLLSNPQIIDYILASNPMLSQLGPEVRQMMQSDLFRQLMSNPQVIRSMSQMSGGLGRGFGGMGGAASFPEPGRTDTTPAPDSPAGSTPAGSTPNPAAAGSPPPLNPFLPGAAGGNPLAALFGGQPPRAGVPGTSPGQAPGSGGIPHGLDPNALNSIFGALGGGGDGQPSGSTGSPASGAPNQPLPPNHPLAGNNPLAILLGANGHLGAAGALRAQAQAAAAAPVDNRPPEERYAEQLRQLNDMGFYDFDRNVAALRRSGGSVQGAINELLGG</sequence>
<dbReference type="PROSITE" id="PS50030">
    <property type="entry name" value="UBA"/>
    <property type="match status" value="1"/>
</dbReference>
<evidence type="ECO:0000259" key="3">
    <source>
        <dbReference type="PROSITE" id="PS50053"/>
    </source>
</evidence>
<dbReference type="InterPro" id="IPR009060">
    <property type="entry name" value="UBA-like_sf"/>
</dbReference>
<dbReference type="PANTHER" id="PTHR10677:SF3">
    <property type="entry name" value="FI07626P-RELATED"/>
    <property type="match status" value="1"/>
</dbReference>
<feature type="domain" description="UBA" evidence="2">
    <location>
        <begin position="408"/>
        <end position="452"/>
    </location>
</feature>
<dbReference type="SUPFAM" id="SSF54236">
    <property type="entry name" value="Ubiquitin-like"/>
    <property type="match status" value="1"/>
</dbReference>
<evidence type="ECO:0000259" key="2">
    <source>
        <dbReference type="PROSITE" id="PS50030"/>
    </source>
</evidence>
<keyword evidence="5" id="KW-1185">Reference proteome</keyword>
<feature type="region of interest" description="Disordered" evidence="1">
    <location>
        <begin position="1"/>
        <end position="30"/>
    </location>
</feature>
<reference evidence="4 5" key="1">
    <citation type="submission" date="2017-04" db="EMBL/GenBank/DDBJ databases">
        <title>Draft genome sequence of Tuber borchii Vittad., a whitish edible truffle.</title>
        <authorList>
            <consortium name="DOE Joint Genome Institute"/>
            <person name="Murat C."/>
            <person name="Kuo A."/>
            <person name="Barry K.W."/>
            <person name="Clum A."/>
            <person name="Dockter R.B."/>
            <person name="Fauchery L."/>
            <person name="Iotti M."/>
            <person name="Kohler A."/>
            <person name="Labutti K."/>
            <person name="Lindquist E.A."/>
            <person name="Lipzen A."/>
            <person name="Ohm R.A."/>
            <person name="Wang M."/>
            <person name="Grigoriev I.V."/>
            <person name="Zambonelli A."/>
            <person name="Martin F.M."/>
        </authorList>
    </citation>
    <scope>NUCLEOTIDE SEQUENCE [LARGE SCALE GENOMIC DNA]</scope>
    <source>
        <strain evidence="4 5">Tbo3840</strain>
    </source>
</reference>
<dbReference type="PANTHER" id="PTHR10677">
    <property type="entry name" value="UBIQUILIN"/>
    <property type="match status" value="1"/>
</dbReference>
<feature type="compositionally biased region" description="Polar residues" evidence="1">
    <location>
        <begin position="21"/>
        <end position="30"/>
    </location>
</feature>
<dbReference type="Proteomes" id="UP000244722">
    <property type="component" value="Unassembled WGS sequence"/>
</dbReference>
<feature type="compositionally biased region" description="Low complexity" evidence="1">
    <location>
        <begin position="1"/>
        <end position="20"/>
    </location>
</feature>
<protein>
    <submittedName>
        <fullName evidence="4">Uncharacterized protein</fullName>
    </submittedName>
</protein>
<organism evidence="4 5">
    <name type="scientific">Tuber borchii</name>
    <name type="common">White truffle</name>
    <dbReference type="NCBI Taxonomy" id="42251"/>
    <lineage>
        <taxon>Eukaryota</taxon>
        <taxon>Fungi</taxon>
        <taxon>Dikarya</taxon>
        <taxon>Ascomycota</taxon>
        <taxon>Pezizomycotina</taxon>
        <taxon>Pezizomycetes</taxon>
        <taxon>Pezizales</taxon>
        <taxon>Tuberaceae</taxon>
        <taxon>Tuber</taxon>
    </lineage>
</organism>
<dbReference type="GO" id="GO:0031593">
    <property type="term" value="F:polyubiquitin modification-dependent protein binding"/>
    <property type="evidence" value="ECO:0007669"/>
    <property type="project" value="TreeGrafter"/>
</dbReference>
<dbReference type="InterPro" id="IPR015940">
    <property type="entry name" value="UBA"/>
</dbReference>
<dbReference type="GO" id="GO:0006511">
    <property type="term" value="P:ubiquitin-dependent protein catabolic process"/>
    <property type="evidence" value="ECO:0007669"/>
    <property type="project" value="TreeGrafter"/>
</dbReference>
<dbReference type="EMBL" id="NESQ01000225">
    <property type="protein sequence ID" value="PUU75573.1"/>
    <property type="molecule type" value="Genomic_DNA"/>
</dbReference>
<dbReference type="InterPro" id="IPR019956">
    <property type="entry name" value="Ubiquitin_dom"/>
</dbReference>
<proteinExistence type="predicted"/>
<dbReference type="InterPro" id="IPR015496">
    <property type="entry name" value="Ubiquilin"/>
</dbReference>
<dbReference type="SMART" id="SM00727">
    <property type="entry name" value="STI1"/>
    <property type="match status" value="2"/>
</dbReference>
<dbReference type="STRING" id="42251.A0A2T6ZJC1"/>
<dbReference type="FunFam" id="1.10.8.10:FF:000024">
    <property type="entry name" value="Ubiquitin domain-containing protein DSK2"/>
    <property type="match status" value="1"/>
</dbReference>
<dbReference type="GO" id="GO:0005829">
    <property type="term" value="C:cytosol"/>
    <property type="evidence" value="ECO:0007669"/>
    <property type="project" value="TreeGrafter"/>
</dbReference>